<dbReference type="Gene3D" id="1.10.418.10">
    <property type="entry name" value="Calponin-like domain"/>
    <property type="match status" value="2"/>
</dbReference>
<evidence type="ECO:0000259" key="4">
    <source>
        <dbReference type="PROSITE" id="PS50021"/>
    </source>
</evidence>
<dbReference type="Pfam" id="PF00307">
    <property type="entry name" value="CH"/>
    <property type="match status" value="2"/>
</dbReference>
<evidence type="ECO:0000256" key="1">
    <source>
        <dbReference type="ARBA" id="ARBA00022737"/>
    </source>
</evidence>
<dbReference type="EMBL" id="JAPFFF010000055">
    <property type="protein sequence ID" value="KAK8838554.1"/>
    <property type="molecule type" value="Genomic_DNA"/>
</dbReference>
<gene>
    <name evidence="5" type="ORF">M9Y10_033184</name>
</gene>
<dbReference type="PROSITE" id="PS00020">
    <property type="entry name" value="ACTININ_2"/>
    <property type="match status" value="1"/>
</dbReference>
<evidence type="ECO:0000256" key="3">
    <source>
        <dbReference type="SAM" id="MobiDB-lite"/>
    </source>
</evidence>
<dbReference type="SUPFAM" id="SSF47576">
    <property type="entry name" value="Calponin-homology domain, CH-domain"/>
    <property type="match status" value="1"/>
</dbReference>
<dbReference type="SMART" id="SM00033">
    <property type="entry name" value="CH"/>
    <property type="match status" value="2"/>
</dbReference>
<dbReference type="InterPro" id="IPR001589">
    <property type="entry name" value="Actinin_actin-bd_CS"/>
</dbReference>
<feature type="compositionally biased region" description="Basic and acidic residues" evidence="3">
    <location>
        <begin position="347"/>
        <end position="358"/>
    </location>
</feature>
<feature type="region of interest" description="Disordered" evidence="3">
    <location>
        <begin position="265"/>
        <end position="291"/>
    </location>
</feature>
<sequence length="488" mass="56396">MIDQTPKSEMNKDWIRLQVNVFSRWVENQLKGHADVQIENITKDLSNGVALVELAEVLTQKNAPRNWVESPKMNVQKVQNCDLAIDMFTKDGVQLVGISGKDVSDNNEKLILGLIWSLILHYSIGKSITSVVSSNKINSVQSNKAELTPRTMINKKTNALKSWAIERTMNYPNITNFSPYELSMCALLDSYVPEKINYYSLNPSEVEHNTKLASDVMSELGIPVYITSDEVNHFDTNMDDKTLLTQLASMKTVLDQHEAEKIQIHERSVTVSKHEKSDNDSESDQQEHKDNMRQIEECMRRDQEENKFLPDKVVIDGQEFTNIKVRDISLEPKVEENKDQSSSSSEMHAKDANQQEHDDNMRQIEECMRRDQEENKFLPDKVVIDGQEFTNIKVRDISLDNHESKITDNLLQDAELKVDSSKENEKSVRNDYVRISHKKEYSSFFDWFFNEVIQQPETLFGTHSRGRSPHYGWCWNLNTPIEAVVYHY</sequence>
<proteinExistence type="predicted"/>
<evidence type="ECO:0000313" key="5">
    <source>
        <dbReference type="EMBL" id="KAK8838554.1"/>
    </source>
</evidence>
<protein>
    <submittedName>
        <fullName evidence="5">GTPase activator activity protein</fullName>
    </submittedName>
</protein>
<feature type="domain" description="Calponin-homology (CH)" evidence="4">
    <location>
        <begin position="16"/>
        <end position="123"/>
    </location>
</feature>
<comment type="caution">
    <text evidence="5">The sequence shown here is derived from an EMBL/GenBank/DDBJ whole genome shotgun (WGS) entry which is preliminary data.</text>
</comment>
<dbReference type="PROSITE" id="PS50021">
    <property type="entry name" value="CH"/>
    <property type="match status" value="1"/>
</dbReference>
<organism evidence="5 6">
    <name type="scientific">Tritrichomonas musculus</name>
    <dbReference type="NCBI Taxonomy" id="1915356"/>
    <lineage>
        <taxon>Eukaryota</taxon>
        <taxon>Metamonada</taxon>
        <taxon>Parabasalia</taxon>
        <taxon>Tritrichomonadida</taxon>
        <taxon>Tritrichomonadidae</taxon>
        <taxon>Tritrichomonas</taxon>
    </lineage>
</organism>
<keyword evidence="2" id="KW-0009">Actin-binding</keyword>
<reference evidence="5 6" key="1">
    <citation type="submission" date="2024-04" db="EMBL/GenBank/DDBJ databases">
        <title>Tritrichomonas musculus Genome.</title>
        <authorList>
            <person name="Alves-Ferreira E."/>
            <person name="Grigg M."/>
            <person name="Lorenzi H."/>
            <person name="Galac M."/>
        </authorList>
    </citation>
    <scope>NUCLEOTIDE SEQUENCE [LARGE SCALE GENOMIC DNA]</scope>
    <source>
        <strain evidence="5 6">EAF2021</strain>
    </source>
</reference>
<evidence type="ECO:0000256" key="2">
    <source>
        <dbReference type="ARBA" id="ARBA00023203"/>
    </source>
</evidence>
<dbReference type="InterPro" id="IPR036872">
    <property type="entry name" value="CH_dom_sf"/>
</dbReference>
<accession>A0ABR2GX96</accession>
<evidence type="ECO:0000313" key="6">
    <source>
        <dbReference type="Proteomes" id="UP001470230"/>
    </source>
</evidence>
<keyword evidence="6" id="KW-1185">Reference proteome</keyword>
<name>A0ABR2GX96_9EUKA</name>
<dbReference type="Proteomes" id="UP001470230">
    <property type="component" value="Unassembled WGS sequence"/>
</dbReference>
<feature type="region of interest" description="Disordered" evidence="3">
    <location>
        <begin position="331"/>
        <end position="358"/>
    </location>
</feature>
<keyword evidence="1" id="KW-0677">Repeat</keyword>
<dbReference type="InterPro" id="IPR001715">
    <property type="entry name" value="CH_dom"/>
</dbReference>
<dbReference type="PANTHER" id="PTHR11915">
    <property type="entry name" value="SPECTRIN/FILAMIN RELATED CYTOSKELETAL PROTEIN"/>
    <property type="match status" value="1"/>
</dbReference>